<name>A0ABV5LQI2_9ACTN</name>
<gene>
    <name evidence="2" type="ORF">ACFFVI_05000</name>
</gene>
<reference evidence="2 3" key="1">
    <citation type="submission" date="2024-09" db="EMBL/GenBank/DDBJ databases">
        <authorList>
            <person name="Sun Q."/>
            <person name="Mori K."/>
        </authorList>
    </citation>
    <scope>NUCLEOTIDE SEQUENCE [LARGE SCALE GENOMIC DNA]</scope>
    <source>
        <strain evidence="2 3">TISTR 1856</strain>
    </source>
</reference>
<dbReference type="InterPro" id="IPR001853">
    <property type="entry name" value="DSBA-like_thioredoxin_dom"/>
</dbReference>
<dbReference type="PANTHER" id="PTHR13887:SF54">
    <property type="entry name" value="DSBA FAMILY PROTEIN"/>
    <property type="match status" value="1"/>
</dbReference>
<organism evidence="2 3">
    <name type="scientific">Kineococcus gynurae</name>
    <dbReference type="NCBI Taxonomy" id="452979"/>
    <lineage>
        <taxon>Bacteria</taxon>
        <taxon>Bacillati</taxon>
        <taxon>Actinomycetota</taxon>
        <taxon>Actinomycetes</taxon>
        <taxon>Kineosporiales</taxon>
        <taxon>Kineosporiaceae</taxon>
        <taxon>Kineococcus</taxon>
    </lineage>
</organism>
<dbReference type="EMBL" id="JBHMDM010000003">
    <property type="protein sequence ID" value="MFB9376319.1"/>
    <property type="molecule type" value="Genomic_DNA"/>
</dbReference>
<protein>
    <submittedName>
        <fullName evidence="2">DsbA family protein</fullName>
    </submittedName>
</protein>
<comment type="caution">
    <text evidence="2">The sequence shown here is derived from an EMBL/GenBank/DDBJ whole genome shotgun (WGS) entry which is preliminary data.</text>
</comment>
<feature type="domain" description="DSBA-like thioredoxin" evidence="1">
    <location>
        <begin position="5"/>
        <end position="178"/>
    </location>
</feature>
<dbReference type="InterPro" id="IPR017937">
    <property type="entry name" value="Thioredoxin_CS"/>
</dbReference>
<keyword evidence="3" id="KW-1185">Reference proteome</keyword>
<dbReference type="Proteomes" id="UP001589748">
    <property type="component" value="Unassembled WGS sequence"/>
</dbReference>
<dbReference type="RefSeq" id="WP_380138525.1">
    <property type="nucleotide sequence ID" value="NZ_JBHLUI010000009.1"/>
</dbReference>
<dbReference type="Pfam" id="PF01323">
    <property type="entry name" value="DSBA"/>
    <property type="match status" value="1"/>
</dbReference>
<dbReference type="PANTHER" id="PTHR13887">
    <property type="entry name" value="GLUTATHIONE S-TRANSFERASE KAPPA"/>
    <property type="match status" value="1"/>
</dbReference>
<evidence type="ECO:0000313" key="2">
    <source>
        <dbReference type="EMBL" id="MFB9376319.1"/>
    </source>
</evidence>
<dbReference type="Gene3D" id="3.40.30.10">
    <property type="entry name" value="Glutaredoxin"/>
    <property type="match status" value="1"/>
</dbReference>
<evidence type="ECO:0000259" key="1">
    <source>
        <dbReference type="Pfam" id="PF01323"/>
    </source>
</evidence>
<dbReference type="SUPFAM" id="SSF52833">
    <property type="entry name" value="Thioredoxin-like"/>
    <property type="match status" value="1"/>
</dbReference>
<evidence type="ECO:0000313" key="3">
    <source>
        <dbReference type="Proteomes" id="UP001589748"/>
    </source>
</evidence>
<dbReference type="InterPro" id="IPR036249">
    <property type="entry name" value="Thioredoxin-like_sf"/>
</dbReference>
<sequence>MTDLVYVFDGYCGWCWGFHPAVRELAADDGLAVTALPGSLFTGSRRAPLSAFGFIRQANQQVTALTGVEFGAEFEATLDEGSLVPDSDDAARLWTALRAVAGPGRDVELVTALQAAFFVEGRSLSDPGTATTVAASLGLDPGATAAALADPEVAAAARTAQQQARALGVDRYPTLLVRTGPGRTSVGPATSSAADLRAELAALRG</sequence>
<dbReference type="PROSITE" id="PS00194">
    <property type="entry name" value="THIOREDOXIN_1"/>
    <property type="match status" value="1"/>
</dbReference>
<accession>A0ABV5LQI2</accession>
<proteinExistence type="predicted"/>